<keyword evidence="4" id="KW-1185">Reference proteome</keyword>
<dbReference type="EMBL" id="CP049811">
    <property type="protein sequence ID" value="QIK41216.1"/>
    <property type="molecule type" value="Genomic_DNA"/>
</dbReference>
<dbReference type="RefSeq" id="WP_166191557.1">
    <property type="nucleotide sequence ID" value="NZ_CP049811.1"/>
</dbReference>
<dbReference type="InterPro" id="IPR006837">
    <property type="entry name" value="Divergent_DAC"/>
</dbReference>
<feature type="compositionally biased region" description="Low complexity" evidence="1">
    <location>
        <begin position="78"/>
        <end position="87"/>
    </location>
</feature>
<dbReference type="InterPro" id="IPR011330">
    <property type="entry name" value="Glyco_hydro/deAcase_b/a-brl"/>
</dbReference>
<reference evidence="3 4" key="1">
    <citation type="submission" date="2020-03" db="EMBL/GenBank/DDBJ databases">
        <title>Complete genome sequence of Monaibacterium sp. ALG8 with diverse plasmids.</title>
        <authorList>
            <person name="Sun C."/>
        </authorList>
    </citation>
    <scope>NUCLEOTIDE SEQUENCE [LARGE SCALE GENOMIC DNA]</scope>
    <source>
        <strain evidence="3 4">ALG8</strain>
    </source>
</reference>
<dbReference type="Pfam" id="PF04748">
    <property type="entry name" value="Polysacc_deac_2"/>
    <property type="match status" value="1"/>
</dbReference>
<evidence type="ECO:0000313" key="3">
    <source>
        <dbReference type="EMBL" id="QIK41216.1"/>
    </source>
</evidence>
<evidence type="ECO:0000256" key="2">
    <source>
        <dbReference type="SAM" id="Phobius"/>
    </source>
</evidence>
<accession>A0A6G7VMW7</accession>
<protein>
    <recommendedName>
        <fullName evidence="5">Divergent polysaccharide deacetylase</fullName>
    </recommendedName>
</protein>
<organism evidence="3 4">
    <name type="scientific">Pontivivens nitratireducens</name>
    <dbReference type="NCBI Taxonomy" id="2758038"/>
    <lineage>
        <taxon>Bacteria</taxon>
        <taxon>Pseudomonadati</taxon>
        <taxon>Pseudomonadota</taxon>
        <taxon>Alphaproteobacteria</taxon>
        <taxon>Rhodobacterales</taxon>
        <taxon>Paracoccaceae</taxon>
        <taxon>Pontivivens</taxon>
    </lineage>
</organism>
<proteinExistence type="predicted"/>
<dbReference type="CDD" id="cd10936">
    <property type="entry name" value="CE4_DAC2"/>
    <property type="match status" value="1"/>
</dbReference>
<dbReference type="AlphaFoldDB" id="A0A6G7VMW7"/>
<evidence type="ECO:0000256" key="1">
    <source>
        <dbReference type="SAM" id="MobiDB-lite"/>
    </source>
</evidence>
<keyword evidence="2" id="KW-1133">Transmembrane helix</keyword>
<keyword evidence="2" id="KW-0812">Transmembrane</keyword>
<evidence type="ECO:0000313" key="4">
    <source>
        <dbReference type="Proteomes" id="UP000500791"/>
    </source>
</evidence>
<dbReference type="GO" id="GO:0005975">
    <property type="term" value="P:carbohydrate metabolic process"/>
    <property type="evidence" value="ECO:0007669"/>
    <property type="project" value="InterPro"/>
</dbReference>
<dbReference type="Gene3D" id="3.20.20.370">
    <property type="entry name" value="Glycoside hydrolase/deacetylase"/>
    <property type="match status" value="1"/>
</dbReference>
<name>A0A6G7VMW7_9RHOB</name>
<sequence length="468" mass="47347">MAARRDGSGFFGGFIGGLVLSVAAFVGAAVAFPPPTLDKVQQIDEIPLPPRLPTLEGQTNTGPVTRQLEATRPRTSEPVVPSSAPAVDPQVNPGSVALAPAPDANEGARSGAPVATAPSDGFTTPQGGAGLNAPETQTARLSVVTAPARPRAGINAPGPGLEPAAAPGADAPTANLPRMNADGSLTRPRVTGIQPEVGGSSADAIPQAEPAPAPVVAAPVSILPEAELVSAPVPPEEAPRRIFASNFLVPEGQPLISVVLIDGGTGDFPQETIDALSLPLTVAIPANAPDAVERSRAFRAAGFEVLAMIPQDIATAMGEMDDQGVAETLAGVFMAVPEAIGVIDAEGGAMSSDSRVTRAALDYLVLSGHVMVTQAGRGFNQADRLAAAAGVPSATVDRRLDSSLGGATMVNGLQRVALEARSSGGAMLIGQGNSETITSIVTWAFSPASRAVSLSPVTPLLERFEDSR</sequence>
<evidence type="ECO:0008006" key="5">
    <source>
        <dbReference type="Google" id="ProtNLM"/>
    </source>
</evidence>
<dbReference type="SUPFAM" id="SSF88713">
    <property type="entry name" value="Glycoside hydrolase/deacetylase"/>
    <property type="match status" value="1"/>
</dbReference>
<feature type="region of interest" description="Disordered" evidence="1">
    <location>
        <begin position="48"/>
        <end position="133"/>
    </location>
</feature>
<keyword evidence="2" id="KW-0472">Membrane</keyword>
<dbReference type="Proteomes" id="UP000500791">
    <property type="component" value="Chromosome"/>
</dbReference>
<feature type="transmembrane region" description="Helical" evidence="2">
    <location>
        <begin position="12"/>
        <end position="32"/>
    </location>
</feature>
<dbReference type="KEGG" id="mon:G8E03_10805"/>
<gene>
    <name evidence="3" type="ORF">G8E03_10805</name>
</gene>